<sequence>MFRDPELRTNCGYHWKNNIDDKVDDTIPLKPITRKETLPSRTLHNFMVQLEKTTRKLLDAIRKVRDKLQLDLNS</sequence>
<protein>
    <submittedName>
        <fullName evidence="1">Putative ovule protein</fullName>
    </submittedName>
</protein>
<evidence type="ECO:0000313" key="1">
    <source>
        <dbReference type="EMBL" id="JAP06929.1"/>
    </source>
</evidence>
<dbReference type="EMBL" id="GEDG01039905">
    <property type="protein sequence ID" value="JAP06929.1"/>
    <property type="molecule type" value="Transcribed_RNA"/>
</dbReference>
<accession>A0A0V0GFE3</accession>
<reference evidence="1" key="1">
    <citation type="submission" date="2015-12" db="EMBL/GenBank/DDBJ databases">
        <title>Gene expression during late stages of embryo sac development: a critical building block for successful pollen-pistil interactions.</title>
        <authorList>
            <person name="Liu Y."/>
            <person name="Joly V."/>
            <person name="Sabar M."/>
            <person name="Matton D.P."/>
        </authorList>
    </citation>
    <scope>NUCLEOTIDE SEQUENCE</scope>
</reference>
<proteinExistence type="predicted"/>
<dbReference type="AlphaFoldDB" id="A0A0V0GFE3"/>
<organism evidence="1">
    <name type="scientific">Solanum chacoense</name>
    <name type="common">Chaco potato</name>
    <dbReference type="NCBI Taxonomy" id="4108"/>
    <lineage>
        <taxon>Eukaryota</taxon>
        <taxon>Viridiplantae</taxon>
        <taxon>Streptophyta</taxon>
        <taxon>Embryophyta</taxon>
        <taxon>Tracheophyta</taxon>
        <taxon>Spermatophyta</taxon>
        <taxon>Magnoliopsida</taxon>
        <taxon>eudicotyledons</taxon>
        <taxon>Gunneridae</taxon>
        <taxon>Pentapetalae</taxon>
        <taxon>asterids</taxon>
        <taxon>lamiids</taxon>
        <taxon>Solanales</taxon>
        <taxon>Solanaceae</taxon>
        <taxon>Solanoideae</taxon>
        <taxon>Solaneae</taxon>
        <taxon>Solanum</taxon>
    </lineage>
</organism>
<name>A0A0V0GFE3_SOLCH</name>